<dbReference type="eggNOG" id="COG4803">
    <property type="taxonomic scope" value="Bacteria"/>
</dbReference>
<evidence type="ECO:0000256" key="1">
    <source>
        <dbReference type="SAM" id="MobiDB-lite"/>
    </source>
</evidence>
<organism evidence="2 3">
    <name type="scientific">Chthoniobacter flavus Ellin428</name>
    <dbReference type="NCBI Taxonomy" id="497964"/>
    <lineage>
        <taxon>Bacteria</taxon>
        <taxon>Pseudomonadati</taxon>
        <taxon>Verrucomicrobiota</taxon>
        <taxon>Spartobacteria</taxon>
        <taxon>Chthoniobacterales</taxon>
        <taxon>Chthoniobacteraceae</taxon>
        <taxon>Chthoniobacter</taxon>
    </lineage>
</organism>
<dbReference type="InterPro" id="IPR009200">
    <property type="entry name" value="DUF1269_membrane"/>
</dbReference>
<proteinExistence type="predicted"/>
<protein>
    <recommendedName>
        <fullName evidence="4">Membrane protein of uknown function UCP014873</fullName>
    </recommendedName>
</protein>
<keyword evidence="3" id="KW-1185">Reference proteome</keyword>
<dbReference type="Pfam" id="PF06897">
    <property type="entry name" value="DUF1269"/>
    <property type="match status" value="1"/>
</dbReference>
<sequence length="201" mass="21272">MALHMPNPYSLSTQKPPESGRFVVLSFPDESSAFALRDLLCDLEDEGVLEVGDAVIATRKANGKVRLHQSLPLVSARTLVGSFSGLVMGMMLLDPLFGTLAGAAAGVLSGVLGDVGIEDAFMKDLAATLQPGTSALFLIVHNTQREPLLERLRPFAGRCKVLQNTMTPENESALRHLLEGQLSKPAPPPSDAGAPTSQPTS</sequence>
<evidence type="ECO:0000313" key="3">
    <source>
        <dbReference type="Proteomes" id="UP000005824"/>
    </source>
</evidence>
<dbReference type="STRING" id="497964.CfE428DRAFT_1153"/>
<dbReference type="InParanoid" id="B4CX62"/>
<evidence type="ECO:0008006" key="4">
    <source>
        <dbReference type="Google" id="ProtNLM"/>
    </source>
</evidence>
<name>B4CX62_9BACT</name>
<evidence type="ECO:0000313" key="2">
    <source>
        <dbReference type="EMBL" id="EDY20860.1"/>
    </source>
</evidence>
<feature type="region of interest" description="Disordered" evidence="1">
    <location>
        <begin position="179"/>
        <end position="201"/>
    </location>
</feature>
<dbReference type="Proteomes" id="UP000005824">
    <property type="component" value="Unassembled WGS sequence"/>
</dbReference>
<gene>
    <name evidence="2" type="ORF">CfE428DRAFT_1153</name>
</gene>
<reference evidence="2 3" key="1">
    <citation type="journal article" date="2011" name="J. Bacteriol.">
        <title>Genome sequence of Chthoniobacter flavus Ellin428, an aerobic heterotrophic soil bacterium.</title>
        <authorList>
            <person name="Kant R."/>
            <person name="van Passel M.W."/>
            <person name="Palva A."/>
            <person name="Lucas S."/>
            <person name="Lapidus A."/>
            <person name="Glavina Del Rio T."/>
            <person name="Dalin E."/>
            <person name="Tice H."/>
            <person name="Bruce D."/>
            <person name="Goodwin L."/>
            <person name="Pitluck S."/>
            <person name="Larimer F.W."/>
            <person name="Land M.L."/>
            <person name="Hauser L."/>
            <person name="Sangwan P."/>
            <person name="de Vos W.M."/>
            <person name="Janssen P.H."/>
            <person name="Smidt H."/>
        </authorList>
    </citation>
    <scope>NUCLEOTIDE SEQUENCE [LARGE SCALE GENOMIC DNA]</scope>
    <source>
        <strain evidence="2 3">Ellin428</strain>
    </source>
</reference>
<dbReference type="EMBL" id="ABVL01000003">
    <property type="protein sequence ID" value="EDY20860.1"/>
    <property type="molecule type" value="Genomic_DNA"/>
</dbReference>
<dbReference type="AlphaFoldDB" id="B4CX62"/>
<accession>B4CX62</accession>
<comment type="caution">
    <text evidence="2">The sequence shown here is derived from an EMBL/GenBank/DDBJ whole genome shotgun (WGS) entry which is preliminary data.</text>
</comment>